<keyword evidence="1" id="KW-0472">Membrane</keyword>
<sequence>MENQRLLYVLILVQAALLGLVLFFGDSIFPILEKSSWSREIRLRETADRLVCEYFDQLTGRNMPDERRITGYVIEKLEILDQDDLEFAFSVEFSVKPFNRELYWNKKDLATTDAWVSGKLFFVVDLSDPDKPEVISVVSSL</sequence>
<dbReference type="EMBL" id="LS974202">
    <property type="protein sequence ID" value="SSC13489.1"/>
    <property type="molecule type" value="Genomic_DNA"/>
</dbReference>
<name>A0A7Z7LGK4_9BACT</name>
<dbReference type="Proteomes" id="UP000250796">
    <property type="component" value="Chromosome MESINF"/>
</dbReference>
<evidence type="ECO:0000313" key="2">
    <source>
        <dbReference type="EMBL" id="SSC13489.1"/>
    </source>
</evidence>
<feature type="transmembrane region" description="Helical" evidence="1">
    <location>
        <begin position="6"/>
        <end position="32"/>
    </location>
</feature>
<evidence type="ECO:0000256" key="1">
    <source>
        <dbReference type="SAM" id="Phobius"/>
    </source>
</evidence>
<organism evidence="2 3">
    <name type="scientific">Mesotoga infera</name>
    <dbReference type="NCBI Taxonomy" id="1236046"/>
    <lineage>
        <taxon>Bacteria</taxon>
        <taxon>Thermotogati</taxon>
        <taxon>Thermotogota</taxon>
        <taxon>Thermotogae</taxon>
        <taxon>Kosmotogales</taxon>
        <taxon>Kosmotogaceae</taxon>
        <taxon>Mesotoga</taxon>
    </lineage>
</organism>
<proteinExistence type="predicted"/>
<protein>
    <submittedName>
        <fullName evidence="2">Uncharacterized protein</fullName>
    </submittedName>
</protein>
<gene>
    <name evidence="2" type="ORF">MESINF_2049</name>
</gene>
<keyword evidence="1" id="KW-0812">Transmembrane</keyword>
<dbReference type="AlphaFoldDB" id="A0A7Z7LGK4"/>
<reference evidence="2 3" key="1">
    <citation type="submission" date="2017-01" db="EMBL/GenBank/DDBJ databases">
        <authorList>
            <person name="Erauso G."/>
        </authorList>
    </citation>
    <scope>NUCLEOTIDE SEQUENCE [LARGE SCALE GENOMIC DNA]</scope>
    <source>
        <strain evidence="2">MESINF1</strain>
    </source>
</reference>
<evidence type="ECO:0000313" key="3">
    <source>
        <dbReference type="Proteomes" id="UP000250796"/>
    </source>
</evidence>
<keyword evidence="1" id="KW-1133">Transmembrane helix</keyword>
<dbReference type="KEGG" id="minf:MESINF_2049"/>
<dbReference type="RefSeq" id="WP_169699637.1">
    <property type="nucleotide sequence ID" value="NZ_LS974202.1"/>
</dbReference>
<keyword evidence="3" id="KW-1185">Reference proteome</keyword>
<accession>A0A7Z7LGK4</accession>